<proteinExistence type="predicted"/>
<accession>A0AAD1SBE1</accession>
<dbReference type="AlphaFoldDB" id="A0AAD1SBE1"/>
<dbReference type="Proteomes" id="UP001295444">
    <property type="component" value="Chromosome 05"/>
</dbReference>
<evidence type="ECO:0000313" key="1">
    <source>
        <dbReference type="EMBL" id="CAH2296733.1"/>
    </source>
</evidence>
<organism evidence="1 2">
    <name type="scientific">Pelobates cultripes</name>
    <name type="common">Western spadefoot toad</name>
    <dbReference type="NCBI Taxonomy" id="61616"/>
    <lineage>
        <taxon>Eukaryota</taxon>
        <taxon>Metazoa</taxon>
        <taxon>Chordata</taxon>
        <taxon>Craniata</taxon>
        <taxon>Vertebrata</taxon>
        <taxon>Euteleostomi</taxon>
        <taxon>Amphibia</taxon>
        <taxon>Batrachia</taxon>
        <taxon>Anura</taxon>
        <taxon>Pelobatoidea</taxon>
        <taxon>Pelobatidae</taxon>
        <taxon>Pelobates</taxon>
    </lineage>
</organism>
<keyword evidence="2" id="KW-1185">Reference proteome</keyword>
<sequence>MQPDVAECDVASMPEVPGDFRSADQTWTQHSRYNGVYPMHCHSNLPLGLQEIFGAYCVSIYSTIHQPYLAKESSSEQPRSKQKGNQ</sequence>
<reference evidence="1" key="1">
    <citation type="submission" date="2022-03" db="EMBL/GenBank/DDBJ databases">
        <authorList>
            <person name="Alioto T."/>
            <person name="Alioto T."/>
            <person name="Gomez Garrido J."/>
        </authorList>
    </citation>
    <scope>NUCLEOTIDE SEQUENCE</scope>
</reference>
<protein>
    <submittedName>
        <fullName evidence="1">Uncharacterized protein</fullName>
    </submittedName>
</protein>
<gene>
    <name evidence="1" type="ORF">PECUL_23A052265</name>
</gene>
<dbReference type="EMBL" id="OW240916">
    <property type="protein sequence ID" value="CAH2296733.1"/>
    <property type="molecule type" value="Genomic_DNA"/>
</dbReference>
<name>A0AAD1SBE1_PELCU</name>
<evidence type="ECO:0000313" key="2">
    <source>
        <dbReference type="Proteomes" id="UP001295444"/>
    </source>
</evidence>